<reference evidence="10" key="1">
    <citation type="submission" date="2023-01" db="EMBL/GenBank/DDBJ databases">
        <title>Sulfurovum sp. XTW-4 genome assembly.</title>
        <authorList>
            <person name="Wang J."/>
        </authorList>
    </citation>
    <scope>NUCLEOTIDE SEQUENCE</scope>
    <source>
        <strain evidence="10">XTW-4</strain>
    </source>
</reference>
<dbReference type="InterPro" id="IPR012760">
    <property type="entry name" value="RNA_pol_sigma_RpoD_C"/>
</dbReference>
<organism evidence="10 11">
    <name type="scientific">Sulfurovum xiamenensis</name>
    <dbReference type="NCBI Taxonomy" id="3019066"/>
    <lineage>
        <taxon>Bacteria</taxon>
        <taxon>Pseudomonadati</taxon>
        <taxon>Campylobacterota</taxon>
        <taxon>Epsilonproteobacteria</taxon>
        <taxon>Campylobacterales</taxon>
        <taxon>Sulfurovaceae</taxon>
        <taxon>Sulfurovum</taxon>
    </lineage>
</organism>
<dbReference type="NCBIfam" id="TIGR02937">
    <property type="entry name" value="sigma70-ECF"/>
    <property type="match status" value="1"/>
</dbReference>
<dbReference type="PROSITE" id="PS00716">
    <property type="entry name" value="SIGMA70_2"/>
    <property type="match status" value="1"/>
</dbReference>
<feature type="DNA-binding region" description="H-T-H motif" evidence="6">
    <location>
        <begin position="577"/>
        <end position="596"/>
    </location>
</feature>
<dbReference type="InterPro" id="IPR036388">
    <property type="entry name" value="WH-like_DNA-bd_sf"/>
</dbReference>
<dbReference type="Pfam" id="PF04539">
    <property type="entry name" value="Sigma70_r3"/>
    <property type="match status" value="1"/>
</dbReference>
<dbReference type="Gene3D" id="1.10.10.10">
    <property type="entry name" value="Winged helix-like DNA-binding domain superfamily/Winged helix DNA-binding domain"/>
    <property type="match status" value="2"/>
</dbReference>
<feature type="compositionally biased region" description="Acidic residues" evidence="7">
    <location>
        <begin position="182"/>
        <end position="195"/>
    </location>
</feature>
<keyword evidence="3 6" id="KW-0731">Sigma factor</keyword>
<dbReference type="PRINTS" id="PR00046">
    <property type="entry name" value="SIGMA70FCT"/>
</dbReference>
<evidence type="ECO:0000256" key="2">
    <source>
        <dbReference type="ARBA" id="ARBA00023015"/>
    </source>
</evidence>
<keyword evidence="1 6" id="KW-0963">Cytoplasm</keyword>
<evidence type="ECO:0000256" key="5">
    <source>
        <dbReference type="ARBA" id="ARBA00023163"/>
    </source>
</evidence>
<dbReference type="InterPro" id="IPR013325">
    <property type="entry name" value="RNA_pol_sigma_r2"/>
</dbReference>
<dbReference type="Proteomes" id="UP001169066">
    <property type="component" value="Unassembled WGS sequence"/>
</dbReference>
<keyword evidence="4 6" id="KW-0238">DNA-binding</keyword>
<protein>
    <recommendedName>
        <fullName evidence="6">RNA polymerase sigma factor SigA</fullName>
    </recommendedName>
</protein>
<evidence type="ECO:0000256" key="3">
    <source>
        <dbReference type="ARBA" id="ARBA00023082"/>
    </source>
</evidence>
<dbReference type="InterPro" id="IPR007624">
    <property type="entry name" value="RNA_pol_sigma70_r3"/>
</dbReference>
<sequence length="617" mass="71045">MAPKDSMKSIETLIQSKKKGDVVTLENIAKEFTKQPTAAQAKKIHKLASDANIEIISASEYAKFVTTKEKKKKEEARKKLVEGSAEDEFDLHKEKELLEWSRSDSPVRMYLREMGKIPLLTKEEEVDLSKRIEEGEDIIIDAICSVPYLIGYIINYKEPLLNRERRVKELFKSFEDDKSDKDDSDDSDDSDDETETSAPKDDKRVKQVVDSFKRLEKAKKEWMKAREDLDTFLETETDEVKILHERLKIAFKKEALKAALLNLGPTSKLINELVKAMETALKSDDSFEKELKRLEYKLPLFNDTLKANHKKLLDNIIKMDKDDIIDAVPETTMVSTYVEIKKLFETREASKGGFDLSEEKLQEILEQIRQGKAKSEVAKTRMAKSNLRLVVSIAKRYTNRGLPFLDLIQEGNIGLMKAVDKFEYEKGYKFSTYATWWIRQAISRAIADQARTIRIPIHMIETINRINKIIRKHLQETGKEPDLDTIAEEVGLSVDKVKNVIKITKEPVSLETPVGDEDDGRFGDFIEDKTTLSPTDVVLKDDLNNQIDDVLDQLNEREKAVIRMRFGLLEDESDRTLEEIGKELSVTRERVRQIESSAIKKLKHPKVGRKLKNYIEE</sequence>
<comment type="function">
    <text evidence="6">Sigma factors are initiation factors that promote the attachment of RNA polymerase to specific initiation sites and are then released. This sigma factor is the primary sigma factor during exponential growth.</text>
</comment>
<gene>
    <name evidence="10" type="primary">rpoD</name>
    <name evidence="6" type="synonym">sigA</name>
    <name evidence="10" type="ORF">PF327_00725</name>
</gene>
<feature type="domain" description="RNA polymerase sigma-70" evidence="9">
    <location>
        <begin position="576"/>
        <end position="602"/>
    </location>
</feature>
<dbReference type="EMBL" id="JAQIBC010000001">
    <property type="protein sequence ID" value="MDM5262725.1"/>
    <property type="molecule type" value="Genomic_DNA"/>
</dbReference>
<feature type="region of interest" description="Sigma-70 factor domain-2" evidence="6">
    <location>
        <begin position="382"/>
        <end position="452"/>
    </location>
</feature>
<dbReference type="InterPro" id="IPR009042">
    <property type="entry name" value="RNA_pol_sigma70_r1_2"/>
</dbReference>
<comment type="caution">
    <text evidence="10">The sequence shown here is derived from an EMBL/GenBank/DDBJ whole genome shotgun (WGS) entry which is preliminary data.</text>
</comment>
<proteinExistence type="inferred from homology"/>
<dbReference type="InterPro" id="IPR050239">
    <property type="entry name" value="Sigma-70_RNA_pol_init_factors"/>
</dbReference>
<dbReference type="Pfam" id="PF00140">
    <property type="entry name" value="Sigma70_r1_2"/>
    <property type="match status" value="1"/>
</dbReference>
<dbReference type="NCBIfam" id="TIGR02393">
    <property type="entry name" value="RpoD_Cterm"/>
    <property type="match status" value="1"/>
</dbReference>
<feature type="short sequence motif" description="Interaction with polymerase core subunit RpoC" evidence="6">
    <location>
        <begin position="406"/>
        <end position="409"/>
    </location>
</feature>
<dbReference type="InterPro" id="IPR028630">
    <property type="entry name" value="Sigma70_RpoD"/>
</dbReference>
<evidence type="ECO:0000256" key="1">
    <source>
        <dbReference type="ARBA" id="ARBA00022490"/>
    </source>
</evidence>
<dbReference type="InterPro" id="IPR014284">
    <property type="entry name" value="RNA_pol_sigma-70_dom"/>
</dbReference>
<evidence type="ECO:0000259" key="8">
    <source>
        <dbReference type="PROSITE" id="PS00715"/>
    </source>
</evidence>
<dbReference type="InterPro" id="IPR007627">
    <property type="entry name" value="RNA_pol_sigma70_r2"/>
</dbReference>
<dbReference type="PANTHER" id="PTHR30603:SF60">
    <property type="entry name" value="RNA POLYMERASE SIGMA FACTOR RPOD"/>
    <property type="match status" value="1"/>
</dbReference>
<evidence type="ECO:0000313" key="11">
    <source>
        <dbReference type="Proteomes" id="UP001169066"/>
    </source>
</evidence>
<dbReference type="CDD" id="cd06171">
    <property type="entry name" value="Sigma70_r4"/>
    <property type="match status" value="1"/>
</dbReference>
<dbReference type="InterPro" id="IPR000943">
    <property type="entry name" value="RNA_pol_sigma70"/>
</dbReference>
<accession>A0ABT7QNS2</accession>
<dbReference type="HAMAP" id="MF_00963">
    <property type="entry name" value="Sigma70_RpoD_SigA"/>
    <property type="match status" value="1"/>
</dbReference>
<dbReference type="SUPFAM" id="SSF88946">
    <property type="entry name" value="Sigma2 domain of RNA polymerase sigma factors"/>
    <property type="match status" value="1"/>
</dbReference>
<feature type="domain" description="RNA polymerase sigma-70" evidence="8">
    <location>
        <begin position="406"/>
        <end position="419"/>
    </location>
</feature>
<keyword evidence="5 6" id="KW-0804">Transcription</keyword>
<evidence type="ECO:0000256" key="7">
    <source>
        <dbReference type="SAM" id="MobiDB-lite"/>
    </source>
</evidence>
<feature type="region of interest" description="Disordered" evidence="7">
    <location>
        <begin position="176"/>
        <end position="203"/>
    </location>
</feature>
<dbReference type="PROSITE" id="PS00715">
    <property type="entry name" value="SIGMA70_1"/>
    <property type="match status" value="1"/>
</dbReference>
<dbReference type="PANTHER" id="PTHR30603">
    <property type="entry name" value="RNA POLYMERASE SIGMA FACTOR RPO"/>
    <property type="match status" value="1"/>
</dbReference>
<dbReference type="InterPro" id="IPR007630">
    <property type="entry name" value="RNA_pol_sigma70_r4"/>
</dbReference>
<comment type="subcellular location">
    <subcellularLocation>
        <location evidence="6">Cytoplasm</location>
    </subcellularLocation>
</comment>
<evidence type="ECO:0000259" key="9">
    <source>
        <dbReference type="PROSITE" id="PS00716"/>
    </source>
</evidence>
<dbReference type="Pfam" id="PF04545">
    <property type="entry name" value="Sigma70_r4"/>
    <property type="match status" value="1"/>
</dbReference>
<evidence type="ECO:0000256" key="6">
    <source>
        <dbReference type="HAMAP-Rule" id="MF_00963"/>
    </source>
</evidence>
<keyword evidence="11" id="KW-1185">Reference proteome</keyword>
<evidence type="ECO:0000256" key="4">
    <source>
        <dbReference type="ARBA" id="ARBA00023125"/>
    </source>
</evidence>
<dbReference type="InterPro" id="IPR013324">
    <property type="entry name" value="RNA_pol_sigma_r3/r4-like"/>
</dbReference>
<evidence type="ECO:0000313" key="10">
    <source>
        <dbReference type="EMBL" id="MDM5262725.1"/>
    </source>
</evidence>
<keyword evidence="2 6" id="KW-0805">Transcription regulation</keyword>
<dbReference type="Gene3D" id="1.10.601.10">
    <property type="entry name" value="RNA Polymerase Primary Sigma Factor"/>
    <property type="match status" value="1"/>
</dbReference>
<dbReference type="NCBIfam" id="NF004208">
    <property type="entry name" value="PRK05658.1"/>
    <property type="match status" value="1"/>
</dbReference>
<dbReference type="Pfam" id="PF04542">
    <property type="entry name" value="Sigma70_r2"/>
    <property type="match status" value="1"/>
</dbReference>
<dbReference type="SUPFAM" id="SSF88659">
    <property type="entry name" value="Sigma3 and sigma4 domains of RNA polymerase sigma factors"/>
    <property type="match status" value="2"/>
</dbReference>
<comment type="similarity">
    <text evidence="6">Belongs to the sigma-70 factor family. RpoD/SigA subfamily.</text>
</comment>
<name>A0ABT7QNS2_9BACT</name>
<comment type="caution">
    <text evidence="6">Lacks conserved residue(s) required for the propagation of feature annotation.</text>
</comment>
<comment type="subunit">
    <text evidence="6">Interacts transiently with the RNA polymerase catalytic core.</text>
</comment>
<dbReference type="RefSeq" id="WP_289400936.1">
    <property type="nucleotide sequence ID" value="NZ_JAQIBC010000001.1"/>
</dbReference>
<feature type="region of interest" description="Sigma-70 factor domain-3" evidence="6">
    <location>
        <begin position="461"/>
        <end position="537"/>
    </location>
</feature>